<evidence type="ECO:0000256" key="5">
    <source>
        <dbReference type="SAM" id="Phobius"/>
    </source>
</evidence>
<evidence type="ECO:0000256" key="3">
    <source>
        <dbReference type="ARBA" id="ARBA00022989"/>
    </source>
</evidence>
<sequence length="405" mass="45043">MLTLNLVPCSNITLSKPKSHQYSINALHRAQNQGDFHLPRGLFNKPKSQVISNLSRIHGYPFGFCAKPSSQIHDTSAKIKSLDTTGEHPSGVGAKPRSWVAKAAEFEGESEVSKPNKTLQLGIVFGMWYFQNIVFNIYNKKVLNLFPFPWLLASFQLFVGSVWMLILWSFKLQPCPKISKPFIVALLGPALFHTIGHISACVSFSKVAVSFTHVIKSSEPVFSVIFSTILGDNTYPLRVWLSILPIVLGCSLAAVTEVSFNLQAWTQWIEGYHRAIQAVGKPTTFYIWVMLSGVFYHLYNQSSYQALDDISPLTFSVGNTMKRVVVIVATILVFRNPVKPLNALGSAIAIFGTFLYSQATSKKSPKKIEDGLNLLSVVNFNIKLWHESVTGHMHSSKNLPPMLIA</sequence>
<keyword evidence="4 5" id="KW-0472">Membrane</keyword>
<keyword evidence="3 5" id="KW-1133">Transmembrane helix</keyword>
<proteinExistence type="predicted"/>
<comment type="caution">
    <text evidence="7">The sequence shown here is derived from an EMBL/GenBank/DDBJ whole genome shotgun (WGS) entry which is preliminary data.</text>
</comment>
<dbReference type="Proteomes" id="UP000288805">
    <property type="component" value="Unassembled WGS sequence"/>
</dbReference>
<reference evidence="7 8" key="1">
    <citation type="journal article" date="2018" name="PLoS Genet.">
        <title>Population sequencing reveals clonal diversity and ancestral inbreeding in the grapevine cultivar Chardonnay.</title>
        <authorList>
            <person name="Roach M.J."/>
            <person name="Johnson D.L."/>
            <person name="Bohlmann J."/>
            <person name="van Vuuren H.J."/>
            <person name="Jones S.J."/>
            <person name="Pretorius I.S."/>
            <person name="Schmidt S.A."/>
            <person name="Borneman A.R."/>
        </authorList>
    </citation>
    <scope>NUCLEOTIDE SEQUENCE [LARGE SCALE GENOMIC DNA]</scope>
    <source>
        <strain evidence="8">cv. Chardonnay</strain>
        <tissue evidence="7">Leaf</tissue>
    </source>
</reference>
<dbReference type="EMBL" id="QGNW01002728">
    <property type="protein sequence ID" value="RVW11904.1"/>
    <property type="molecule type" value="Genomic_DNA"/>
</dbReference>
<evidence type="ECO:0000313" key="7">
    <source>
        <dbReference type="EMBL" id="RVW11904.1"/>
    </source>
</evidence>
<feature type="transmembrane region" description="Helical" evidence="5">
    <location>
        <begin position="283"/>
        <end position="299"/>
    </location>
</feature>
<feature type="transmembrane region" description="Helical" evidence="5">
    <location>
        <begin position="119"/>
        <end position="138"/>
    </location>
</feature>
<feature type="transmembrane region" description="Helical" evidence="5">
    <location>
        <begin position="150"/>
        <end position="170"/>
    </location>
</feature>
<accession>A0A438BLR3</accession>
<feature type="transmembrane region" description="Helical" evidence="5">
    <location>
        <begin position="239"/>
        <end position="262"/>
    </location>
</feature>
<evidence type="ECO:0000259" key="6">
    <source>
        <dbReference type="Pfam" id="PF03151"/>
    </source>
</evidence>
<evidence type="ECO:0000313" key="8">
    <source>
        <dbReference type="Proteomes" id="UP000288805"/>
    </source>
</evidence>
<feature type="transmembrane region" description="Helical" evidence="5">
    <location>
        <begin position="340"/>
        <end position="357"/>
    </location>
</feature>
<dbReference type="AlphaFoldDB" id="A0A438BLR3"/>
<dbReference type="PANTHER" id="PTHR11132">
    <property type="entry name" value="SOLUTE CARRIER FAMILY 35"/>
    <property type="match status" value="1"/>
</dbReference>
<name>A0A438BLR3_VITVI</name>
<evidence type="ECO:0000256" key="1">
    <source>
        <dbReference type="ARBA" id="ARBA00004141"/>
    </source>
</evidence>
<protein>
    <submittedName>
        <fullName evidence="7">Xylulose 5-phosphate/phosphate translocator, chloroplastic</fullName>
    </submittedName>
</protein>
<dbReference type="InterPro" id="IPR050186">
    <property type="entry name" value="TPT_transporter"/>
</dbReference>
<dbReference type="Pfam" id="PF03151">
    <property type="entry name" value="TPT"/>
    <property type="match status" value="2"/>
</dbReference>
<feature type="domain" description="Sugar phosphate transporter" evidence="6">
    <location>
        <begin position="281"/>
        <end position="357"/>
    </location>
</feature>
<keyword evidence="2 5" id="KW-0812">Transmembrane</keyword>
<feature type="transmembrane region" description="Helical" evidence="5">
    <location>
        <begin position="182"/>
        <end position="205"/>
    </location>
</feature>
<feature type="domain" description="Sugar phosphate transporter" evidence="6">
    <location>
        <begin position="119"/>
        <end position="265"/>
    </location>
</feature>
<dbReference type="SUPFAM" id="SSF103481">
    <property type="entry name" value="Multidrug resistance efflux transporter EmrE"/>
    <property type="match status" value="2"/>
</dbReference>
<gene>
    <name evidence="7" type="primary">XPT_0</name>
    <name evidence="7" type="ORF">CK203_112060</name>
</gene>
<dbReference type="GO" id="GO:0016020">
    <property type="term" value="C:membrane"/>
    <property type="evidence" value="ECO:0007669"/>
    <property type="project" value="UniProtKB-SubCell"/>
</dbReference>
<evidence type="ECO:0000256" key="4">
    <source>
        <dbReference type="ARBA" id="ARBA00023136"/>
    </source>
</evidence>
<dbReference type="InterPro" id="IPR037185">
    <property type="entry name" value="EmrE-like"/>
</dbReference>
<organism evidence="7 8">
    <name type="scientific">Vitis vinifera</name>
    <name type="common">Grape</name>
    <dbReference type="NCBI Taxonomy" id="29760"/>
    <lineage>
        <taxon>Eukaryota</taxon>
        <taxon>Viridiplantae</taxon>
        <taxon>Streptophyta</taxon>
        <taxon>Embryophyta</taxon>
        <taxon>Tracheophyta</taxon>
        <taxon>Spermatophyta</taxon>
        <taxon>Magnoliopsida</taxon>
        <taxon>eudicotyledons</taxon>
        <taxon>Gunneridae</taxon>
        <taxon>Pentapetalae</taxon>
        <taxon>rosids</taxon>
        <taxon>Vitales</taxon>
        <taxon>Vitaceae</taxon>
        <taxon>Viteae</taxon>
        <taxon>Vitis</taxon>
    </lineage>
</organism>
<evidence type="ECO:0000256" key="2">
    <source>
        <dbReference type="ARBA" id="ARBA00022692"/>
    </source>
</evidence>
<dbReference type="InterPro" id="IPR004853">
    <property type="entry name" value="Sugar_P_trans_dom"/>
</dbReference>
<comment type="subcellular location">
    <subcellularLocation>
        <location evidence="1">Membrane</location>
        <topology evidence="1">Multi-pass membrane protein</topology>
    </subcellularLocation>
</comment>